<accession>A0A1F4UKD7</accession>
<evidence type="ECO:0000313" key="2">
    <source>
        <dbReference type="EMBL" id="OGC45376.1"/>
    </source>
</evidence>
<evidence type="ECO:0000256" key="1">
    <source>
        <dbReference type="SAM" id="Coils"/>
    </source>
</evidence>
<keyword evidence="1" id="KW-0175">Coiled coil</keyword>
<dbReference type="Proteomes" id="UP000178615">
    <property type="component" value="Unassembled WGS sequence"/>
</dbReference>
<gene>
    <name evidence="2" type="ORF">A2V49_00790</name>
</gene>
<dbReference type="AlphaFoldDB" id="A0A1F4UKD7"/>
<comment type="caution">
    <text evidence="2">The sequence shown here is derived from an EMBL/GenBank/DDBJ whole genome shotgun (WGS) entry which is preliminary data.</text>
</comment>
<evidence type="ECO:0000313" key="3">
    <source>
        <dbReference type="Proteomes" id="UP000178615"/>
    </source>
</evidence>
<protein>
    <submittedName>
        <fullName evidence="2">Uncharacterized protein</fullName>
    </submittedName>
</protein>
<reference evidence="2 3" key="1">
    <citation type="journal article" date="2016" name="Nat. Commun.">
        <title>Thousands of microbial genomes shed light on interconnected biogeochemical processes in an aquifer system.</title>
        <authorList>
            <person name="Anantharaman K."/>
            <person name="Brown C.T."/>
            <person name="Hug L.A."/>
            <person name="Sharon I."/>
            <person name="Castelle C.J."/>
            <person name="Probst A.J."/>
            <person name="Thomas B.C."/>
            <person name="Singh A."/>
            <person name="Wilkins M.J."/>
            <person name="Karaoz U."/>
            <person name="Brodie E.L."/>
            <person name="Williams K.H."/>
            <person name="Hubbard S.S."/>
            <person name="Banfield J.F."/>
        </authorList>
    </citation>
    <scope>NUCLEOTIDE SEQUENCE [LARGE SCALE GENOMIC DNA]</scope>
</reference>
<feature type="coiled-coil region" evidence="1">
    <location>
        <begin position="13"/>
        <end position="91"/>
    </location>
</feature>
<dbReference type="EMBL" id="MEUV01000041">
    <property type="protein sequence ID" value="OGC45376.1"/>
    <property type="molecule type" value="Genomic_DNA"/>
</dbReference>
<organism evidence="2 3">
    <name type="scientific">candidate division WWE3 bacterium RBG_19FT_COMBO_34_6</name>
    <dbReference type="NCBI Taxonomy" id="1802612"/>
    <lineage>
        <taxon>Bacteria</taxon>
        <taxon>Katanobacteria</taxon>
    </lineage>
</organism>
<proteinExistence type="predicted"/>
<name>A0A1F4UKD7_UNCKA</name>
<sequence length="120" mass="13716">MSNDTIIKRLKILSDLQEEVNKAKALCDESLENDATFQQAKDEATKVRDEAKVQKEKILGNSVNREIMEKIKELQTEIKENREVLAQELADYYKESGKLEIVDNEGNTKKIKFSARLISG</sequence>